<dbReference type="EMBL" id="FBSY01000019">
    <property type="protein sequence ID" value="CUW18913.1"/>
    <property type="molecule type" value="Genomic_DNA"/>
</dbReference>
<feature type="transmembrane region" description="Helical" evidence="1">
    <location>
        <begin position="95"/>
        <end position="117"/>
    </location>
</feature>
<evidence type="ECO:0000256" key="1">
    <source>
        <dbReference type="SAM" id="Phobius"/>
    </source>
</evidence>
<keyword evidence="1" id="KW-0472">Membrane</keyword>
<evidence type="ECO:0000313" key="2">
    <source>
        <dbReference type="EMBL" id="CUW18913.1"/>
    </source>
</evidence>
<evidence type="ECO:0000313" key="4">
    <source>
        <dbReference type="Proteomes" id="UP000199271"/>
    </source>
</evidence>
<accession>A0A9Q3XSP9</accession>
<dbReference type="GeneID" id="34300566"/>
<keyword evidence="1" id="KW-0812">Transmembrane</keyword>
<name>A0A9Q3XSP9_9LACO</name>
<dbReference type="AlphaFoldDB" id="A0A9Q3XSP9"/>
<protein>
    <submittedName>
        <fullName evidence="3">DUF2892 domain-containing protein</fullName>
    </submittedName>
</protein>
<organism evidence="3 5">
    <name type="scientific">Leuconostoc gasicomitatum</name>
    <dbReference type="NCBI Taxonomy" id="115778"/>
    <lineage>
        <taxon>Bacteria</taxon>
        <taxon>Bacillati</taxon>
        <taxon>Bacillota</taxon>
        <taxon>Bacilli</taxon>
        <taxon>Lactobacillales</taxon>
        <taxon>Lactobacillaceae</taxon>
        <taxon>Leuconostoc</taxon>
        <taxon>Leuconostoc gelidum group</taxon>
    </lineage>
</organism>
<reference evidence="2 4" key="1">
    <citation type="submission" date="2015-12" db="EMBL/GenBank/DDBJ databases">
        <authorList>
            <person name="Andreevskaya M."/>
        </authorList>
    </citation>
    <scope>NUCLEOTIDE SEQUENCE [LARGE SCALE GENOMIC DNA]</scope>
    <source>
        <strain evidence="2 4">C122c</strain>
    </source>
</reference>
<reference evidence="3" key="2">
    <citation type="submission" date="2021-05" db="EMBL/GenBank/DDBJ databases">
        <title>Pangenome of Leuconostoc gelidum warrants species status for Leuconostoc gelidum subsp. gasicomitatum.</title>
        <authorList>
            <person name="Johansson P."/>
            <person name="Sade E."/>
            <person name="Hultman J."/>
            <person name="Auvinen P."/>
            <person name="Bjorkroth J."/>
        </authorList>
    </citation>
    <scope>NUCLEOTIDE SEQUENCE</scope>
    <source>
        <strain evidence="3">A.21.4</strain>
    </source>
</reference>
<keyword evidence="1" id="KW-1133">Transmembrane helix</keyword>
<evidence type="ECO:0000313" key="3">
    <source>
        <dbReference type="EMBL" id="MBZ5961860.1"/>
    </source>
</evidence>
<dbReference type="EMBL" id="JAHBFI010000003">
    <property type="protein sequence ID" value="MBZ5961860.1"/>
    <property type="molecule type" value="Genomic_DNA"/>
</dbReference>
<dbReference type="Proteomes" id="UP000199271">
    <property type="component" value="Unassembled WGS sequence"/>
</dbReference>
<comment type="caution">
    <text evidence="3">The sequence shown here is derived from an EMBL/GenBank/DDBJ whole genome shotgun (WGS) entry which is preliminary data.</text>
</comment>
<sequence length="174" mass="19149">MVESIQTSTNKDFAVSLVTPWIKGNMYVSPDGFLKIKMQNTILFGMIPAGMTKDSSPLGNVSNVSSNKEFKIGRIFLGLLIAIGGLMILSSSPIVGIILALIGVGIFGSGIITVFSYERNGIEKQVYLPFFEANHVAEFEEQVLTEIAKFYDDRNVRKHSQENAQTIVDGLRDK</sequence>
<proteinExistence type="predicted"/>
<keyword evidence="4" id="KW-1185">Reference proteome</keyword>
<dbReference type="RefSeq" id="WP_010388542.1">
    <property type="nucleotide sequence ID" value="NZ_BPKT01000011.1"/>
</dbReference>
<gene>
    <name evidence="2" type="ORF">C122C_0205</name>
    <name evidence="3" type="ORF">KIJ12_01600</name>
</gene>
<dbReference type="Proteomes" id="UP000752647">
    <property type="component" value="Unassembled WGS sequence"/>
</dbReference>
<evidence type="ECO:0000313" key="5">
    <source>
        <dbReference type="Proteomes" id="UP000752647"/>
    </source>
</evidence>
<dbReference type="OMA" id="MQNTILF"/>
<feature type="transmembrane region" description="Helical" evidence="1">
    <location>
        <begin position="72"/>
        <end position="89"/>
    </location>
</feature>